<dbReference type="Gene3D" id="3.40.50.20">
    <property type="match status" value="1"/>
</dbReference>
<dbReference type="InterPro" id="IPR011761">
    <property type="entry name" value="ATP-grasp"/>
</dbReference>
<dbReference type="InterPro" id="IPR000291">
    <property type="entry name" value="D-Ala_lig_Van_CS"/>
</dbReference>
<dbReference type="PANTHER" id="PTHR23132:SF25">
    <property type="entry name" value="D-ALANINE--D-ALANINE LIGASE A"/>
    <property type="match status" value="1"/>
</dbReference>
<dbReference type="NCBIfam" id="NF002528">
    <property type="entry name" value="PRK01966.1-4"/>
    <property type="match status" value="1"/>
</dbReference>
<dbReference type="PaxDb" id="411902-CLOBOL_02476"/>
<comment type="pathway">
    <text evidence="12">Cell wall biogenesis; peptidoglycan biosynthesis.</text>
</comment>
<keyword evidence="4 15" id="KW-0479">Metal-binding</keyword>
<evidence type="ECO:0000259" key="17">
    <source>
        <dbReference type="PROSITE" id="PS50975"/>
    </source>
</evidence>
<dbReference type="GO" id="GO:0005524">
    <property type="term" value="F:ATP binding"/>
    <property type="evidence" value="ECO:0007669"/>
    <property type="project" value="UniProtKB-UniRule"/>
</dbReference>
<feature type="binding site" evidence="15">
    <location>
        <position position="332"/>
    </location>
    <ligand>
        <name>Mg(2+)</name>
        <dbReference type="ChEBI" id="CHEBI:18420"/>
        <label>2</label>
    </ligand>
</feature>
<reference evidence="18 19" key="1">
    <citation type="submission" date="2007-08" db="EMBL/GenBank/DDBJ databases">
        <authorList>
            <person name="Fulton L."/>
            <person name="Clifton S."/>
            <person name="Fulton B."/>
            <person name="Xu J."/>
            <person name="Minx P."/>
            <person name="Pepin K.H."/>
            <person name="Johnson M."/>
            <person name="Thiruvilangam P."/>
            <person name="Bhonagiri V."/>
            <person name="Nash W.E."/>
            <person name="Mardis E.R."/>
            <person name="Wilson R.K."/>
        </authorList>
    </citation>
    <scope>NUCLEOTIDE SEQUENCE [LARGE SCALE GENOMIC DNA]</scope>
    <source>
        <strain evidence="19">ATCC BAA-613 / DSM 15670 / CCUG 46953 / JCM 12243 / WAL 16351</strain>
    </source>
</reference>
<evidence type="ECO:0000256" key="2">
    <source>
        <dbReference type="ARBA" id="ARBA00010871"/>
    </source>
</evidence>
<proteinExistence type="inferred from homology"/>
<evidence type="ECO:0000256" key="12">
    <source>
        <dbReference type="HAMAP-Rule" id="MF_00047"/>
    </source>
</evidence>
<feature type="active site" evidence="13">
    <location>
        <position position="35"/>
    </location>
</feature>
<keyword evidence="7 15" id="KW-0460">Magnesium</keyword>
<dbReference type="SUPFAM" id="SSF52440">
    <property type="entry name" value="PreATP-grasp domain"/>
    <property type="match status" value="1"/>
</dbReference>
<dbReference type="PROSITE" id="PS50975">
    <property type="entry name" value="ATP_GRASP"/>
    <property type="match status" value="1"/>
</dbReference>
<dbReference type="EC" id="6.3.2.4" evidence="12"/>
<feature type="domain" description="ATP-grasp" evidence="17">
    <location>
        <begin position="159"/>
        <end position="365"/>
    </location>
</feature>
<feature type="binding site" evidence="15">
    <location>
        <position position="332"/>
    </location>
    <ligand>
        <name>Mg(2+)</name>
        <dbReference type="ChEBI" id="CHEBI:18420"/>
        <label>1</label>
    </ligand>
</feature>
<feature type="binding site" evidence="14">
    <location>
        <begin position="331"/>
        <end position="332"/>
    </location>
    <ligand>
        <name>ATP</name>
        <dbReference type="ChEBI" id="CHEBI:30616"/>
    </ligand>
</feature>
<evidence type="ECO:0000256" key="3">
    <source>
        <dbReference type="ARBA" id="ARBA00022598"/>
    </source>
</evidence>
<dbReference type="GO" id="GO:0071555">
    <property type="term" value="P:cell wall organization"/>
    <property type="evidence" value="ECO:0007669"/>
    <property type="project" value="UniProtKB-KW"/>
</dbReference>
<feature type="active site" evidence="13">
    <location>
        <position position="207"/>
    </location>
</feature>
<sequence length="372" mass="41316">MLYYKRRTITKISEFKETSMGKLQAAVIFGGQSSEHIVSCMSAVNVIEHIDRTRYDVLLVGITEDGHWIKADSLEDVKNGTWRDKTVSALLLPDATKKCILLMDGDSVREVRVDVVFPVLHGLYGEDGTIQGLLELAKIPYVGCGVLSSAVSMDKLYTKIIVDDLGVRQAAYEAVYREQLVHMESVVERVEKHFSYPVFIKPSNAGSSRGVTKADDRQALEAGLSEAARHDRKILVEETIIGREIECAVFGGGLKEVVASGVGEILAAAEFYDFEAKYYNEESRTVTDPELPAGAAERVRQAAMDIFRAVDGYGLARVDFFVKDDGEVVFNEINTMPGFTAISMYPMLWEARGITKDQLVDMLMAHGMERYT</sequence>
<evidence type="ECO:0000256" key="13">
    <source>
        <dbReference type="PIRSR" id="PIRSR039102-1"/>
    </source>
</evidence>
<dbReference type="PROSITE" id="PS00844">
    <property type="entry name" value="DALA_DALA_LIGASE_2"/>
    <property type="match status" value="1"/>
</dbReference>
<keyword evidence="12" id="KW-0963">Cytoplasm</keyword>
<comment type="cofactor">
    <cofactor evidence="1">
        <name>Mn(2+)</name>
        <dbReference type="ChEBI" id="CHEBI:29035"/>
    </cofactor>
</comment>
<dbReference type="InterPro" id="IPR013815">
    <property type="entry name" value="ATP_grasp_subdomain_1"/>
</dbReference>
<name>A8RPI1_ENTBW</name>
<comment type="subcellular location">
    <subcellularLocation>
        <location evidence="12">Cytoplasm</location>
    </subcellularLocation>
</comment>
<dbReference type="InterPro" id="IPR011127">
    <property type="entry name" value="Dala_Dala_lig_N"/>
</dbReference>
<feature type="active site" evidence="13">
    <location>
        <position position="343"/>
    </location>
</feature>
<evidence type="ECO:0000256" key="10">
    <source>
        <dbReference type="ARBA" id="ARBA00023211"/>
    </source>
</evidence>
<feature type="binding site" evidence="14">
    <location>
        <begin position="199"/>
        <end position="201"/>
    </location>
    <ligand>
        <name>ATP</name>
        <dbReference type="ChEBI" id="CHEBI:30616"/>
    </ligand>
</feature>
<accession>A8RPI1</accession>
<keyword evidence="3 12" id="KW-0436">Ligase</keyword>
<dbReference type="GO" id="GO:0005829">
    <property type="term" value="C:cytosol"/>
    <property type="evidence" value="ECO:0007669"/>
    <property type="project" value="TreeGrafter"/>
</dbReference>
<keyword evidence="10 15" id="KW-0464">Manganese</keyword>
<evidence type="ECO:0000256" key="11">
    <source>
        <dbReference type="ARBA" id="ARBA00023316"/>
    </source>
</evidence>
<dbReference type="NCBIfam" id="TIGR01205">
    <property type="entry name" value="D_ala_D_alaTIGR"/>
    <property type="match status" value="1"/>
</dbReference>
<protein>
    <recommendedName>
        <fullName evidence="12">D-alanine--D-alanine ligase</fullName>
        <ecNumber evidence="12">6.3.2.4</ecNumber>
    </recommendedName>
    <alternativeName>
        <fullName evidence="12">D-Ala-D-Ala ligase</fullName>
    </alternativeName>
    <alternativeName>
        <fullName evidence="12">D-alanylalanine synthetase</fullName>
    </alternativeName>
</protein>
<dbReference type="InterPro" id="IPR016185">
    <property type="entry name" value="PreATP-grasp_dom_sf"/>
</dbReference>
<feature type="binding site" evidence="14">
    <location>
        <begin position="237"/>
        <end position="244"/>
    </location>
    <ligand>
        <name>ATP</name>
        <dbReference type="ChEBI" id="CHEBI:30616"/>
    </ligand>
</feature>
<comment type="catalytic activity">
    <reaction evidence="12">
        <text>2 D-alanine + ATP = D-alanyl-D-alanine + ADP + phosphate + H(+)</text>
        <dbReference type="Rhea" id="RHEA:11224"/>
        <dbReference type="ChEBI" id="CHEBI:15378"/>
        <dbReference type="ChEBI" id="CHEBI:30616"/>
        <dbReference type="ChEBI" id="CHEBI:43474"/>
        <dbReference type="ChEBI" id="CHEBI:57416"/>
        <dbReference type="ChEBI" id="CHEBI:57822"/>
        <dbReference type="ChEBI" id="CHEBI:456216"/>
        <dbReference type="EC" id="6.3.2.4"/>
    </reaction>
</comment>
<evidence type="ECO:0000313" key="19">
    <source>
        <dbReference type="Proteomes" id="UP000005396"/>
    </source>
</evidence>
<dbReference type="InterPro" id="IPR005905">
    <property type="entry name" value="D_ala_D_ala"/>
</dbReference>
<evidence type="ECO:0000256" key="5">
    <source>
        <dbReference type="ARBA" id="ARBA00022741"/>
    </source>
</evidence>
<dbReference type="EMBL" id="ABCC02000023">
    <property type="protein sequence ID" value="EDP17404.1"/>
    <property type="molecule type" value="Genomic_DNA"/>
</dbReference>
<dbReference type="UniPathway" id="UPA00219"/>
<organism evidence="18 19">
    <name type="scientific">Enterocloster bolteae (strain ATCC BAA-613 / DSM 15670 / CCUG 46953 / JCM 12243 / WAL 16351)</name>
    <name type="common">Clostridium bolteae</name>
    <dbReference type="NCBI Taxonomy" id="411902"/>
    <lineage>
        <taxon>Bacteria</taxon>
        <taxon>Bacillati</taxon>
        <taxon>Bacillota</taxon>
        <taxon>Clostridia</taxon>
        <taxon>Lachnospirales</taxon>
        <taxon>Lachnospiraceae</taxon>
        <taxon>Enterocloster</taxon>
    </lineage>
</organism>
<evidence type="ECO:0000256" key="8">
    <source>
        <dbReference type="ARBA" id="ARBA00022960"/>
    </source>
</evidence>
<evidence type="ECO:0000256" key="16">
    <source>
        <dbReference type="PROSITE-ProRule" id="PRU00409"/>
    </source>
</evidence>
<dbReference type="Gene3D" id="3.30.1490.20">
    <property type="entry name" value="ATP-grasp fold, A domain"/>
    <property type="match status" value="1"/>
</dbReference>
<dbReference type="Pfam" id="PF01820">
    <property type="entry name" value="Dala_Dala_lig_N"/>
    <property type="match status" value="1"/>
</dbReference>
<comment type="similarity">
    <text evidence="2 12">Belongs to the D-alanine--D-alanine ligase family.</text>
</comment>
<dbReference type="InterPro" id="IPR011095">
    <property type="entry name" value="Dala_Dala_lig_C"/>
</dbReference>
<comment type="caution">
    <text evidence="18">The sequence shown here is derived from an EMBL/GenBank/DDBJ whole genome shotgun (WGS) entry which is preliminary data.</text>
</comment>
<keyword evidence="9 12" id="KW-0573">Peptidoglycan synthesis</keyword>
<evidence type="ECO:0000256" key="7">
    <source>
        <dbReference type="ARBA" id="ARBA00022842"/>
    </source>
</evidence>
<dbReference type="GO" id="GO:0046872">
    <property type="term" value="F:metal ion binding"/>
    <property type="evidence" value="ECO:0007669"/>
    <property type="project" value="UniProtKB-KW"/>
</dbReference>
<evidence type="ECO:0000313" key="18">
    <source>
        <dbReference type="EMBL" id="EDP17404.1"/>
    </source>
</evidence>
<dbReference type="eggNOG" id="COG1181">
    <property type="taxonomic scope" value="Bacteria"/>
</dbReference>
<keyword evidence="8 12" id="KW-0133">Cell shape</keyword>
<evidence type="ECO:0000256" key="1">
    <source>
        <dbReference type="ARBA" id="ARBA00001936"/>
    </source>
</evidence>
<feature type="binding site" evidence="15">
    <location>
        <position position="334"/>
    </location>
    <ligand>
        <name>Mg(2+)</name>
        <dbReference type="ChEBI" id="CHEBI:18420"/>
        <label>2</label>
    </ligand>
</feature>
<evidence type="ECO:0000256" key="15">
    <source>
        <dbReference type="PIRSR" id="PIRSR039102-3"/>
    </source>
</evidence>
<dbReference type="PANTHER" id="PTHR23132">
    <property type="entry name" value="D-ALANINE--D-ALANINE LIGASE"/>
    <property type="match status" value="1"/>
</dbReference>
<dbReference type="Gene3D" id="3.30.470.20">
    <property type="entry name" value="ATP-grasp fold, B domain"/>
    <property type="match status" value="1"/>
</dbReference>
<evidence type="ECO:0000256" key="6">
    <source>
        <dbReference type="ARBA" id="ARBA00022840"/>
    </source>
</evidence>
<keyword evidence="5 14" id="KW-0547">Nucleotide-binding</keyword>
<comment type="function">
    <text evidence="12">Cell wall formation.</text>
</comment>
<dbReference type="AlphaFoldDB" id="A8RPI1"/>
<evidence type="ECO:0000256" key="4">
    <source>
        <dbReference type="ARBA" id="ARBA00022723"/>
    </source>
</evidence>
<evidence type="ECO:0000256" key="9">
    <source>
        <dbReference type="ARBA" id="ARBA00022984"/>
    </source>
</evidence>
<feature type="binding site" evidence="15">
    <location>
        <position position="319"/>
    </location>
    <ligand>
        <name>Mg(2+)</name>
        <dbReference type="ChEBI" id="CHEBI:18420"/>
        <label>1</label>
    </ligand>
</feature>
<gene>
    <name evidence="12" type="primary">ddl</name>
    <name evidence="18" type="ORF">CLOBOL_02476</name>
</gene>
<dbReference type="GO" id="GO:0009252">
    <property type="term" value="P:peptidoglycan biosynthetic process"/>
    <property type="evidence" value="ECO:0007669"/>
    <property type="project" value="UniProtKB-UniRule"/>
</dbReference>
<comment type="cofactor">
    <cofactor evidence="15">
        <name>Mg(2+)</name>
        <dbReference type="ChEBI" id="CHEBI:18420"/>
    </cofactor>
    <cofactor evidence="15">
        <name>Mn(2+)</name>
        <dbReference type="ChEBI" id="CHEBI:29035"/>
    </cofactor>
    <text evidence="15">Binds 2 magnesium or manganese ions per subunit.</text>
</comment>
<dbReference type="GO" id="GO:0008360">
    <property type="term" value="P:regulation of cell shape"/>
    <property type="evidence" value="ECO:0007669"/>
    <property type="project" value="UniProtKB-KW"/>
</dbReference>
<dbReference type="Pfam" id="PF07478">
    <property type="entry name" value="Dala_Dala_lig_C"/>
    <property type="match status" value="1"/>
</dbReference>
<feature type="binding site" evidence="14">
    <location>
        <begin position="207"/>
        <end position="208"/>
    </location>
    <ligand>
        <name>ATP</name>
        <dbReference type="ChEBI" id="CHEBI:30616"/>
    </ligand>
</feature>
<dbReference type="SUPFAM" id="SSF56059">
    <property type="entry name" value="Glutathione synthetase ATP-binding domain-like"/>
    <property type="match status" value="1"/>
</dbReference>
<keyword evidence="6 16" id="KW-0067">ATP-binding</keyword>
<dbReference type="Proteomes" id="UP000005396">
    <property type="component" value="Unassembled WGS sequence"/>
</dbReference>
<dbReference type="GO" id="GO:0008716">
    <property type="term" value="F:D-alanine-D-alanine ligase activity"/>
    <property type="evidence" value="ECO:0007669"/>
    <property type="project" value="UniProtKB-UniRule"/>
</dbReference>
<dbReference type="PROSITE" id="PS00843">
    <property type="entry name" value="DALA_DALA_LIGASE_1"/>
    <property type="match status" value="1"/>
</dbReference>
<feature type="binding site" evidence="14">
    <location>
        <position position="155"/>
    </location>
    <ligand>
        <name>ATP</name>
        <dbReference type="ChEBI" id="CHEBI:30616"/>
    </ligand>
</feature>
<dbReference type="PIRSF" id="PIRSF039102">
    <property type="entry name" value="Ddl/VanB"/>
    <property type="match status" value="1"/>
</dbReference>
<dbReference type="HAMAP" id="MF_00047">
    <property type="entry name" value="Dala_Dala_lig"/>
    <property type="match status" value="1"/>
</dbReference>
<reference evidence="18 19" key="2">
    <citation type="submission" date="2007-09" db="EMBL/GenBank/DDBJ databases">
        <title>Draft genome sequence of Clostridium bolteae (ATCC BAA-613).</title>
        <authorList>
            <person name="Sudarsanam P."/>
            <person name="Ley R."/>
            <person name="Guruge J."/>
            <person name="Turnbaugh P.J."/>
            <person name="Mahowald M."/>
            <person name="Liep D."/>
            <person name="Gordon J."/>
        </authorList>
    </citation>
    <scope>NUCLEOTIDE SEQUENCE [LARGE SCALE GENOMIC DNA]</scope>
    <source>
        <strain evidence="19">ATCC BAA-613 / DSM 15670 / CCUG 46953 / JCM 12243 / WAL 16351</strain>
    </source>
</reference>
<dbReference type="HOGENOM" id="CLU_039268_0_1_9"/>
<evidence type="ECO:0000256" key="14">
    <source>
        <dbReference type="PIRSR" id="PIRSR039102-2"/>
    </source>
</evidence>
<keyword evidence="11 12" id="KW-0961">Cell wall biogenesis/degradation</keyword>